<organism evidence="5 6">
    <name type="scientific">Botryosphaeria dothidea</name>
    <dbReference type="NCBI Taxonomy" id="55169"/>
    <lineage>
        <taxon>Eukaryota</taxon>
        <taxon>Fungi</taxon>
        <taxon>Dikarya</taxon>
        <taxon>Ascomycota</taxon>
        <taxon>Pezizomycotina</taxon>
        <taxon>Dothideomycetes</taxon>
        <taxon>Dothideomycetes incertae sedis</taxon>
        <taxon>Botryosphaeriales</taxon>
        <taxon>Botryosphaeriaceae</taxon>
        <taxon>Botryosphaeria</taxon>
    </lineage>
</organism>
<dbReference type="InterPro" id="IPR016292">
    <property type="entry name" value="Epoxide_hydrolase"/>
</dbReference>
<comment type="caution">
    <text evidence="5">The sequence shown here is derived from an EMBL/GenBank/DDBJ whole genome shotgun (WGS) entry which is preliminary data.</text>
</comment>
<keyword evidence="6" id="KW-1185">Reference proteome</keyword>
<feature type="active site" description="Proton acceptor" evidence="3">
    <location>
        <position position="385"/>
    </location>
</feature>
<evidence type="ECO:0000313" key="5">
    <source>
        <dbReference type="EMBL" id="KAF4310502.1"/>
    </source>
</evidence>
<feature type="active site" description="Nucleophile" evidence="3">
    <location>
        <position position="205"/>
    </location>
</feature>
<evidence type="ECO:0000256" key="2">
    <source>
        <dbReference type="ARBA" id="ARBA00022801"/>
    </source>
</evidence>
<sequence>MSNIFATPPHPVTKGILSPFQISVPDEEVQHFKTLLNLCPIAAPNYANTASHNGTFGVTRDWLNNAKTYWESQFSWREHETILNNIPQFKIQVKDDHTPDGDGSHYSVHFAALFSQKKDAIPIIMMHGWPGSFIEFLPILLKVLDQYADKPFELPFHIIVPSLSGFGFSSPPSESKDFSPIDQARVLVKMMTVLGFDRFVAQGGDLGSFVATAMAVQHPEVAALHLNLVAMLTPPTGLEDPSYTQAELDALQRAKSFLATEADFATLQGHKPSTAGLAVGSSPIALLAWIGEKMVAWSDPATRPSLDHILLNISLYWFTRSYPTSLWYYRNFVDPSRGDRVTIEHVRDKLLGFSLFAKELAYPPKAWRDACGNFTWFREHGKGGHFAAFEQPDELWQDVVDFVTEQWKQ</sequence>
<dbReference type="AlphaFoldDB" id="A0A8H4J070"/>
<dbReference type="GO" id="GO:0097176">
    <property type="term" value="P:epoxide metabolic process"/>
    <property type="evidence" value="ECO:0007669"/>
    <property type="project" value="TreeGrafter"/>
</dbReference>
<dbReference type="PRINTS" id="PR00412">
    <property type="entry name" value="EPOXHYDRLASE"/>
</dbReference>
<protein>
    <submittedName>
        <fullName evidence="5">Epoxide hydrolase</fullName>
    </submittedName>
</protein>
<dbReference type="Proteomes" id="UP000572817">
    <property type="component" value="Unassembled WGS sequence"/>
</dbReference>
<feature type="active site" description="Proton donor" evidence="3">
    <location>
        <position position="329"/>
    </location>
</feature>
<keyword evidence="2 5" id="KW-0378">Hydrolase</keyword>
<dbReference type="PANTHER" id="PTHR21661:SF39">
    <property type="entry name" value="HYDROLASE, PUTATIVE (AFU_ORTHOLOGUE AFUA_3G08960)-RELATED"/>
    <property type="match status" value="1"/>
</dbReference>
<evidence type="ECO:0000256" key="1">
    <source>
        <dbReference type="ARBA" id="ARBA00010088"/>
    </source>
</evidence>
<dbReference type="Gene3D" id="3.40.50.1820">
    <property type="entry name" value="alpha/beta hydrolase"/>
    <property type="match status" value="1"/>
</dbReference>
<dbReference type="InterPro" id="IPR010497">
    <property type="entry name" value="Epoxide_hydro_N"/>
</dbReference>
<comment type="similarity">
    <text evidence="1">Belongs to the peptidase S33 family.</text>
</comment>
<dbReference type="InterPro" id="IPR029058">
    <property type="entry name" value="AB_hydrolase_fold"/>
</dbReference>
<dbReference type="OrthoDB" id="7130006at2759"/>
<dbReference type="Pfam" id="PF06441">
    <property type="entry name" value="EHN"/>
    <property type="match status" value="1"/>
</dbReference>
<reference evidence="5" key="1">
    <citation type="submission" date="2020-04" db="EMBL/GenBank/DDBJ databases">
        <title>Genome Assembly and Annotation of Botryosphaeria dothidea sdau 11-99, a Latent Pathogen of Apple Fruit Ring Rot in China.</title>
        <authorList>
            <person name="Yu C."/>
            <person name="Diao Y."/>
            <person name="Lu Q."/>
            <person name="Zhao J."/>
            <person name="Cui S."/>
            <person name="Peng C."/>
            <person name="He B."/>
            <person name="Liu H."/>
        </authorList>
    </citation>
    <scope>NUCLEOTIDE SEQUENCE [LARGE SCALE GENOMIC DNA]</scope>
    <source>
        <strain evidence="5">Sdau11-99</strain>
    </source>
</reference>
<gene>
    <name evidence="5" type="ORF">GTA08_BOTSDO13836</name>
</gene>
<dbReference type="PANTHER" id="PTHR21661">
    <property type="entry name" value="EPOXIDE HYDROLASE 1-RELATED"/>
    <property type="match status" value="1"/>
</dbReference>
<proteinExistence type="inferred from homology"/>
<dbReference type="GO" id="GO:0004301">
    <property type="term" value="F:epoxide hydrolase activity"/>
    <property type="evidence" value="ECO:0007669"/>
    <property type="project" value="TreeGrafter"/>
</dbReference>
<dbReference type="PIRSF" id="PIRSF001112">
    <property type="entry name" value="Epoxide_hydrolase"/>
    <property type="match status" value="1"/>
</dbReference>
<accession>A0A8H4J070</accession>
<dbReference type="SUPFAM" id="SSF53474">
    <property type="entry name" value="alpha/beta-Hydrolases"/>
    <property type="match status" value="1"/>
</dbReference>
<dbReference type="InterPro" id="IPR000639">
    <property type="entry name" value="Epox_hydrolase-like"/>
</dbReference>
<evidence type="ECO:0000259" key="4">
    <source>
        <dbReference type="Pfam" id="PF06441"/>
    </source>
</evidence>
<evidence type="ECO:0000313" key="6">
    <source>
        <dbReference type="Proteomes" id="UP000572817"/>
    </source>
</evidence>
<evidence type="ECO:0000256" key="3">
    <source>
        <dbReference type="PIRSR" id="PIRSR001112-1"/>
    </source>
</evidence>
<dbReference type="EMBL" id="WWBZ02000014">
    <property type="protein sequence ID" value="KAF4310502.1"/>
    <property type="molecule type" value="Genomic_DNA"/>
</dbReference>
<feature type="domain" description="Epoxide hydrolase N-terminal" evidence="4">
    <location>
        <begin position="18"/>
        <end position="136"/>
    </location>
</feature>
<name>A0A8H4J070_9PEZI</name>